<dbReference type="Proteomes" id="UP000697710">
    <property type="component" value="Unassembled WGS sequence"/>
</dbReference>
<feature type="transmembrane region" description="Helical" evidence="1">
    <location>
        <begin position="194"/>
        <end position="212"/>
    </location>
</feature>
<name>A0A956M276_UNCEI</name>
<feature type="transmembrane region" description="Helical" evidence="1">
    <location>
        <begin position="85"/>
        <end position="105"/>
    </location>
</feature>
<organism evidence="2 3">
    <name type="scientific">Eiseniibacteriota bacterium</name>
    <dbReference type="NCBI Taxonomy" id="2212470"/>
    <lineage>
        <taxon>Bacteria</taxon>
        <taxon>Candidatus Eiseniibacteriota</taxon>
    </lineage>
</organism>
<feature type="transmembrane region" description="Helical" evidence="1">
    <location>
        <begin position="145"/>
        <end position="164"/>
    </location>
</feature>
<reference evidence="2" key="1">
    <citation type="submission" date="2020-04" db="EMBL/GenBank/DDBJ databases">
        <authorList>
            <person name="Zhang T."/>
        </authorList>
    </citation>
    <scope>NUCLEOTIDE SEQUENCE</scope>
    <source>
        <strain evidence="2">HKST-UBA01</strain>
    </source>
</reference>
<comment type="caution">
    <text evidence="2">The sequence shown here is derived from an EMBL/GenBank/DDBJ whole genome shotgun (WGS) entry which is preliminary data.</text>
</comment>
<keyword evidence="1" id="KW-0472">Membrane</keyword>
<dbReference type="EMBL" id="JAGQHR010000395">
    <property type="protein sequence ID" value="MCA9728481.1"/>
    <property type="molecule type" value="Genomic_DNA"/>
</dbReference>
<keyword evidence="1" id="KW-0812">Transmembrane</keyword>
<reference evidence="2" key="2">
    <citation type="journal article" date="2021" name="Microbiome">
        <title>Successional dynamics and alternative stable states in a saline activated sludge microbial community over 9 years.</title>
        <authorList>
            <person name="Wang Y."/>
            <person name="Ye J."/>
            <person name="Ju F."/>
            <person name="Liu L."/>
            <person name="Boyd J.A."/>
            <person name="Deng Y."/>
            <person name="Parks D.H."/>
            <person name="Jiang X."/>
            <person name="Yin X."/>
            <person name="Woodcroft B.J."/>
            <person name="Tyson G.W."/>
            <person name="Hugenholtz P."/>
            <person name="Polz M.F."/>
            <person name="Zhang T."/>
        </authorList>
    </citation>
    <scope>NUCLEOTIDE SEQUENCE</scope>
    <source>
        <strain evidence="2">HKST-UBA01</strain>
    </source>
</reference>
<protein>
    <submittedName>
        <fullName evidence="2">Uncharacterized protein</fullName>
    </submittedName>
</protein>
<keyword evidence="1" id="KW-1133">Transmembrane helix</keyword>
<feature type="transmembrane region" description="Helical" evidence="1">
    <location>
        <begin position="218"/>
        <end position="238"/>
    </location>
</feature>
<evidence type="ECO:0000313" key="3">
    <source>
        <dbReference type="Proteomes" id="UP000697710"/>
    </source>
</evidence>
<dbReference type="AlphaFoldDB" id="A0A956M276"/>
<proteinExistence type="predicted"/>
<accession>A0A956M276</accession>
<feature type="transmembrane region" description="Helical" evidence="1">
    <location>
        <begin position="18"/>
        <end position="38"/>
    </location>
</feature>
<sequence length="260" mass="28622">MDPSNPPTSVTLRSPSRALLWVFLASLAVRLLWVVVFGSEPSCTDSVEYFQNSANLELVVASHGETSVWQHNPGMILWAHLVHPFFPWAQALIGAATCAIVEALVPGSGWLLAFWLPHIAATGLWLKWIIAGFGVSVAWAIFRRWWWSAIPLSVVLIALFWSLVGQNVERDAVSPLWRLAGFWMPITELGGQKNALLLPFSVCWLVLLPGLLRVCRTWSGLLLVGGLSLGAILTFGVAQQRLPFEPILLSLIVEAAPEKD</sequence>
<feature type="transmembrane region" description="Helical" evidence="1">
    <location>
        <begin position="112"/>
        <end position="139"/>
    </location>
</feature>
<evidence type="ECO:0000313" key="2">
    <source>
        <dbReference type="EMBL" id="MCA9728481.1"/>
    </source>
</evidence>
<evidence type="ECO:0000256" key="1">
    <source>
        <dbReference type="SAM" id="Phobius"/>
    </source>
</evidence>
<gene>
    <name evidence="2" type="ORF">KC729_12405</name>
</gene>